<organism evidence="1 2">
    <name type="scientific">Nostoc punctiforme (strain ATCC 29133 / PCC 73102)</name>
    <dbReference type="NCBI Taxonomy" id="63737"/>
    <lineage>
        <taxon>Bacteria</taxon>
        <taxon>Bacillati</taxon>
        <taxon>Cyanobacteriota</taxon>
        <taxon>Cyanophyceae</taxon>
        <taxon>Nostocales</taxon>
        <taxon>Nostocaceae</taxon>
        <taxon>Nostoc</taxon>
    </lineage>
</organism>
<dbReference type="STRING" id="63737.Npun_R5284"/>
<dbReference type="PhylomeDB" id="B2J4B5"/>
<keyword evidence="2" id="KW-1185">Reference proteome</keyword>
<name>B2J4B5_NOSP7</name>
<evidence type="ECO:0008006" key="3">
    <source>
        <dbReference type="Google" id="ProtNLM"/>
    </source>
</evidence>
<proteinExistence type="predicted"/>
<reference evidence="1 2" key="2">
    <citation type="journal article" date="2013" name="Plant Physiol.">
        <title>A Nostoc punctiforme Sugar Transporter Necessary to Establish a Cyanobacterium-Plant Symbiosis.</title>
        <authorList>
            <person name="Ekman M."/>
            <person name="Picossi S."/>
            <person name="Campbell E.L."/>
            <person name="Meeks J.C."/>
            <person name="Flores E."/>
        </authorList>
    </citation>
    <scope>NUCLEOTIDE SEQUENCE [LARGE SCALE GENOMIC DNA]</scope>
    <source>
        <strain evidence="2">ATCC 29133 / PCC 73102</strain>
    </source>
</reference>
<dbReference type="KEGG" id="npu:Npun_R5284"/>
<dbReference type="SUPFAM" id="SSF47240">
    <property type="entry name" value="Ferritin-like"/>
    <property type="match status" value="1"/>
</dbReference>
<gene>
    <name evidence="1" type="ordered locus">Npun_R5284</name>
</gene>
<dbReference type="RefSeq" id="WP_012411556.1">
    <property type="nucleotide sequence ID" value="NC_010628.1"/>
</dbReference>
<dbReference type="AlphaFoldDB" id="B2J4B5"/>
<reference evidence="2" key="1">
    <citation type="submission" date="2008-04" db="EMBL/GenBank/DDBJ databases">
        <title>Complete sequence of chromosome of Nostoc punctiforme ATCC 29133.</title>
        <authorList>
            <consortium name="US DOE Joint Genome Institute"/>
            <person name="Copeland A."/>
            <person name="Lucas S."/>
            <person name="Lapidus A."/>
            <person name="Glavina del Rio T."/>
            <person name="Dalin E."/>
            <person name="Tice H."/>
            <person name="Pitluck S."/>
            <person name="Chain P."/>
            <person name="Malfatti S."/>
            <person name="Shin M."/>
            <person name="Vergez L."/>
            <person name="Schmutz J."/>
            <person name="Larimer F."/>
            <person name="Land M."/>
            <person name="Hauser L."/>
            <person name="Kyrpides N."/>
            <person name="Kim E."/>
            <person name="Meeks J.C."/>
            <person name="Elhai J."/>
            <person name="Campbell E.L."/>
            <person name="Thiel T."/>
            <person name="Longmire J."/>
            <person name="Potts M."/>
            <person name="Atlas R."/>
        </authorList>
    </citation>
    <scope>NUCLEOTIDE SEQUENCE [LARGE SCALE GENOMIC DNA]</scope>
    <source>
        <strain evidence="2">ATCC 29133 / PCC 73102</strain>
    </source>
</reference>
<accession>B2J4B5</accession>
<protein>
    <recommendedName>
        <fullName evidence="3">Ferritin-like domain-containing protein</fullName>
    </recommendedName>
</protein>
<dbReference type="eggNOG" id="COG1633">
    <property type="taxonomic scope" value="Bacteria"/>
</dbReference>
<dbReference type="Proteomes" id="UP000001191">
    <property type="component" value="Chromosome"/>
</dbReference>
<dbReference type="CDD" id="cd00657">
    <property type="entry name" value="Ferritin_like"/>
    <property type="match status" value="1"/>
</dbReference>
<sequence length="286" mass="32858">MKLGSVEHKELFCRSFTESYREYEPESLPWPDLDDTALSFLRSIPFWEKALDTERQAGAIVSGYAATVSDPILQSAIALQGEEELRHARLLQTLIDRYGIEIPKRQPIQVPQNIESVFTRFGFEECLDTFFAYGLFAIAREANVFPESIFTIFDPIIDEETRHIVFFVNWFTYTQIHRGQGFIPLRSAKTLWQYGKALSNLIAVFGNDDPSKTGFAVTGADIFTKDLTLEKFLSICLVENQRRMSKYDHRLLQPQLLPRLANIALRTLELIPKRKLQNIESERASA</sequence>
<dbReference type="InterPro" id="IPR009078">
    <property type="entry name" value="Ferritin-like_SF"/>
</dbReference>
<dbReference type="EnsemblBacteria" id="ACC83605">
    <property type="protein sequence ID" value="ACC83605"/>
    <property type="gene ID" value="Npun_R5284"/>
</dbReference>
<dbReference type="OrthoDB" id="529857at2"/>
<dbReference type="HOGENOM" id="CLU_061539_0_0_3"/>
<evidence type="ECO:0000313" key="1">
    <source>
        <dbReference type="EMBL" id="ACC83605.1"/>
    </source>
</evidence>
<evidence type="ECO:0000313" key="2">
    <source>
        <dbReference type="Proteomes" id="UP000001191"/>
    </source>
</evidence>
<dbReference type="EMBL" id="CP001037">
    <property type="protein sequence ID" value="ACC83605.1"/>
    <property type="molecule type" value="Genomic_DNA"/>
</dbReference>